<name>A0A7E4VJV1_PANRE</name>
<dbReference type="Proteomes" id="UP000492821">
    <property type="component" value="Unassembled WGS sequence"/>
</dbReference>
<dbReference type="AlphaFoldDB" id="A0A7E4VJV1"/>
<proteinExistence type="predicted"/>
<evidence type="ECO:0000313" key="1">
    <source>
        <dbReference type="Proteomes" id="UP000492821"/>
    </source>
</evidence>
<reference evidence="1" key="1">
    <citation type="journal article" date="2013" name="Genetics">
        <title>The draft genome and transcriptome of Panagrellus redivivus are shaped by the harsh demands of a free-living lifestyle.</title>
        <authorList>
            <person name="Srinivasan J."/>
            <person name="Dillman A.R."/>
            <person name="Macchietto M.G."/>
            <person name="Heikkinen L."/>
            <person name="Lakso M."/>
            <person name="Fracchia K.M."/>
            <person name="Antoshechkin I."/>
            <person name="Mortazavi A."/>
            <person name="Wong G."/>
            <person name="Sternberg P.W."/>
        </authorList>
    </citation>
    <scope>NUCLEOTIDE SEQUENCE [LARGE SCALE GENOMIC DNA]</scope>
    <source>
        <strain evidence="1">MT8872</strain>
    </source>
</reference>
<protein>
    <submittedName>
        <fullName evidence="2">F-box domain-containing protein</fullName>
    </submittedName>
</protein>
<organism evidence="1 2">
    <name type="scientific">Panagrellus redivivus</name>
    <name type="common">Microworm</name>
    <dbReference type="NCBI Taxonomy" id="6233"/>
    <lineage>
        <taxon>Eukaryota</taxon>
        <taxon>Metazoa</taxon>
        <taxon>Ecdysozoa</taxon>
        <taxon>Nematoda</taxon>
        <taxon>Chromadorea</taxon>
        <taxon>Rhabditida</taxon>
        <taxon>Tylenchina</taxon>
        <taxon>Panagrolaimomorpha</taxon>
        <taxon>Panagrolaimoidea</taxon>
        <taxon>Panagrolaimidae</taxon>
        <taxon>Panagrellus</taxon>
    </lineage>
</organism>
<keyword evidence="1" id="KW-1185">Reference proteome</keyword>
<evidence type="ECO:0000313" key="2">
    <source>
        <dbReference type="WBParaSite" id="Pan_g21371.t1"/>
    </source>
</evidence>
<accession>A0A7E4VJV1</accession>
<reference evidence="2" key="2">
    <citation type="submission" date="2020-10" db="UniProtKB">
        <authorList>
            <consortium name="WormBaseParasite"/>
        </authorList>
    </citation>
    <scope>IDENTIFICATION</scope>
</reference>
<sequence>MFPSPFPQRESATLLTHPAQFWHSWPPNQAKSGPRQFIYQPGSHCNLSSCSIPAQIVYFTATAMPYPLEKLQYGLRRRLRELATPFEAYFLQRAAPNYYGFQPLQKLRAIKSAWFMKDEDNNLHKIIQPKHPENSEDLILNLVRDKVIFHAISPDIISSTIFDDFRFASKAVCFNECVLDPTFVYNYLNAVERFRELILFDSSFESENAAKMLCNSTALRGLKRFVAKDSTFPSTTWWIKAFVEAKCTSLDMFLVKRVSLSVFDIDKEVVLKFIKDQPAGFTLSIGLSDEMQWHDIIETSQNLFETEHFECYDGTFYSGTYKKVHISYGTGNKNNRCYILRD</sequence>
<dbReference type="WBParaSite" id="Pan_g21371.t1">
    <property type="protein sequence ID" value="Pan_g21371.t1"/>
    <property type="gene ID" value="Pan_g21371"/>
</dbReference>